<accession>A0ABW5G6J5</accession>
<dbReference type="EMBL" id="JBHUKR010000024">
    <property type="protein sequence ID" value="MFD2421934.1"/>
    <property type="molecule type" value="Genomic_DNA"/>
</dbReference>
<reference evidence="2" key="1">
    <citation type="journal article" date="2019" name="Int. J. Syst. Evol. Microbiol.">
        <title>The Global Catalogue of Microorganisms (GCM) 10K type strain sequencing project: providing services to taxonomists for standard genome sequencing and annotation.</title>
        <authorList>
            <consortium name="The Broad Institute Genomics Platform"/>
            <consortium name="The Broad Institute Genome Sequencing Center for Infectious Disease"/>
            <person name="Wu L."/>
            <person name="Ma J."/>
        </authorList>
    </citation>
    <scope>NUCLEOTIDE SEQUENCE [LARGE SCALE GENOMIC DNA]</scope>
    <source>
        <strain evidence="2">CGMCC 4.7645</strain>
    </source>
</reference>
<sequence length="100" mass="11120">MRDYEIVAVDGKSDRAALQCADIVVGEAPNPIVAAWWIASVFARYPGCLVVAVRHDHGHWCELATRGQEPDLVRPCFGERLTEHEVEAMARARHEGLVAR</sequence>
<protein>
    <submittedName>
        <fullName evidence="1">Uncharacterized protein</fullName>
    </submittedName>
</protein>
<dbReference type="RefSeq" id="WP_378270780.1">
    <property type="nucleotide sequence ID" value="NZ_JBHUKR010000024.1"/>
</dbReference>
<name>A0ABW5G6J5_9PSEU</name>
<comment type="caution">
    <text evidence="1">The sequence shown here is derived from an EMBL/GenBank/DDBJ whole genome shotgun (WGS) entry which is preliminary data.</text>
</comment>
<organism evidence="1 2">
    <name type="scientific">Amycolatopsis pigmentata</name>
    <dbReference type="NCBI Taxonomy" id="450801"/>
    <lineage>
        <taxon>Bacteria</taxon>
        <taxon>Bacillati</taxon>
        <taxon>Actinomycetota</taxon>
        <taxon>Actinomycetes</taxon>
        <taxon>Pseudonocardiales</taxon>
        <taxon>Pseudonocardiaceae</taxon>
        <taxon>Amycolatopsis</taxon>
    </lineage>
</organism>
<dbReference type="Proteomes" id="UP001597417">
    <property type="component" value="Unassembled WGS sequence"/>
</dbReference>
<proteinExistence type="predicted"/>
<keyword evidence="2" id="KW-1185">Reference proteome</keyword>
<evidence type="ECO:0000313" key="2">
    <source>
        <dbReference type="Proteomes" id="UP001597417"/>
    </source>
</evidence>
<evidence type="ECO:0000313" key="1">
    <source>
        <dbReference type="EMBL" id="MFD2421934.1"/>
    </source>
</evidence>
<gene>
    <name evidence="1" type="ORF">ACFSXZ_36965</name>
</gene>